<dbReference type="RefSeq" id="WP_289388550.1">
    <property type="nucleotide sequence ID" value="NZ_JAUCBM010000014.1"/>
</dbReference>
<evidence type="ECO:0000313" key="1">
    <source>
        <dbReference type="EMBL" id="MFD1226365.1"/>
    </source>
</evidence>
<reference evidence="2" key="1">
    <citation type="journal article" date="2019" name="Int. J. Syst. Evol. Microbiol.">
        <title>The Global Catalogue of Microorganisms (GCM) 10K type strain sequencing project: providing services to taxonomists for standard genome sequencing and annotation.</title>
        <authorList>
            <consortium name="The Broad Institute Genomics Platform"/>
            <consortium name="The Broad Institute Genome Sequencing Center for Infectious Disease"/>
            <person name="Wu L."/>
            <person name="Ma J."/>
        </authorList>
    </citation>
    <scope>NUCLEOTIDE SEQUENCE [LARGE SCALE GENOMIC DNA]</scope>
    <source>
        <strain evidence="2">CCUG 49584</strain>
    </source>
</reference>
<dbReference type="Proteomes" id="UP001597263">
    <property type="component" value="Unassembled WGS sequence"/>
</dbReference>
<protein>
    <submittedName>
        <fullName evidence="1">Uncharacterized protein</fullName>
    </submittedName>
</protein>
<dbReference type="EMBL" id="JBHTMA010000025">
    <property type="protein sequence ID" value="MFD1226365.1"/>
    <property type="molecule type" value="Genomic_DNA"/>
</dbReference>
<name>A0ABW3V3J8_9HYPH</name>
<accession>A0ABW3V3J8</accession>
<keyword evidence="2" id="KW-1185">Reference proteome</keyword>
<sequence length="44" mass="4650">MRAIAQGQKVNFRPETAVYLAGNDTQAGKGIAGHNAYGKKAGCW</sequence>
<organism evidence="1 2">
    <name type="scientific">Pseudochrobactrum kiredjianiae</name>
    <dbReference type="NCBI Taxonomy" id="386305"/>
    <lineage>
        <taxon>Bacteria</taxon>
        <taxon>Pseudomonadati</taxon>
        <taxon>Pseudomonadota</taxon>
        <taxon>Alphaproteobacteria</taxon>
        <taxon>Hyphomicrobiales</taxon>
        <taxon>Brucellaceae</taxon>
        <taxon>Pseudochrobactrum</taxon>
    </lineage>
</organism>
<comment type="caution">
    <text evidence="1">The sequence shown here is derived from an EMBL/GenBank/DDBJ whole genome shotgun (WGS) entry which is preliminary data.</text>
</comment>
<gene>
    <name evidence="1" type="ORF">ACFQ35_04205</name>
</gene>
<proteinExistence type="predicted"/>
<evidence type="ECO:0000313" key="2">
    <source>
        <dbReference type="Proteomes" id="UP001597263"/>
    </source>
</evidence>